<evidence type="ECO:0000313" key="3">
    <source>
        <dbReference type="EMBL" id="TRY12940.1"/>
    </source>
</evidence>
<dbReference type="Pfam" id="PF20033">
    <property type="entry name" value="DUF6438"/>
    <property type="match status" value="1"/>
</dbReference>
<gene>
    <name evidence="3" type="ORF">FN961_17710</name>
</gene>
<dbReference type="RefSeq" id="WP_144041514.1">
    <property type="nucleotide sequence ID" value="NZ_BMPL01000021.1"/>
</dbReference>
<keyword evidence="1" id="KW-0732">Signal</keyword>
<feature type="domain" description="DUF6438" evidence="2">
    <location>
        <begin position="53"/>
        <end position="164"/>
    </location>
</feature>
<reference evidence="4" key="1">
    <citation type="submission" date="2019-07" db="EMBL/GenBank/DDBJ databases">
        <title>Shewanella sp. YLB-08 draft genomic sequence.</title>
        <authorList>
            <person name="Yu L."/>
        </authorList>
    </citation>
    <scope>NUCLEOTIDE SEQUENCE [LARGE SCALE GENOMIC DNA]</scope>
    <source>
        <strain evidence="4">JCM 20706</strain>
    </source>
</reference>
<feature type="chain" id="PRO_5022130623" description="DUF6438 domain-containing protein" evidence="1">
    <location>
        <begin position="19"/>
        <end position="173"/>
    </location>
</feature>
<dbReference type="AlphaFoldDB" id="A0A553JKG0"/>
<dbReference type="InterPro" id="IPR045497">
    <property type="entry name" value="DUF6438"/>
</dbReference>
<sequence length="173" mass="20080">MRKYLLMLISISFFHVSAQDLATLHKESGASLPSYFDKSEFQSYEFKTFGITEIGLQKTSCFGRCPTFLLNIKMDGSVYYEGHNFVEKMGIYTGKLEKYQLINILAYIDQIAFMDFQDVYSYDVTDHSSIYTMVKTNSEQKIIKNYANTGPSKLWALEQLMTQLLTEVKWDKE</sequence>
<evidence type="ECO:0000256" key="1">
    <source>
        <dbReference type="SAM" id="SignalP"/>
    </source>
</evidence>
<protein>
    <recommendedName>
        <fullName evidence="2">DUF6438 domain-containing protein</fullName>
    </recommendedName>
</protein>
<proteinExistence type="predicted"/>
<keyword evidence="4" id="KW-1185">Reference proteome</keyword>
<dbReference type="OrthoDB" id="7172369at2"/>
<evidence type="ECO:0000259" key="2">
    <source>
        <dbReference type="Pfam" id="PF20033"/>
    </source>
</evidence>
<accession>A0A553JKG0</accession>
<name>A0A553JKG0_SHEHA</name>
<dbReference type="Proteomes" id="UP000318126">
    <property type="component" value="Unassembled WGS sequence"/>
</dbReference>
<dbReference type="EMBL" id="VKGK01000024">
    <property type="protein sequence ID" value="TRY12940.1"/>
    <property type="molecule type" value="Genomic_DNA"/>
</dbReference>
<evidence type="ECO:0000313" key="4">
    <source>
        <dbReference type="Proteomes" id="UP000318126"/>
    </source>
</evidence>
<feature type="signal peptide" evidence="1">
    <location>
        <begin position="1"/>
        <end position="18"/>
    </location>
</feature>
<organism evidence="3 4">
    <name type="scientific">Shewanella hanedai</name>
    <name type="common">Alteromonas hanedai</name>
    <dbReference type="NCBI Taxonomy" id="25"/>
    <lineage>
        <taxon>Bacteria</taxon>
        <taxon>Pseudomonadati</taxon>
        <taxon>Pseudomonadota</taxon>
        <taxon>Gammaproteobacteria</taxon>
        <taxon>Alteromonadales</taxon>
        <taxon>Shewanellaceae</taxon>
        <taxon>Shewanella</taxon>
    </lineage>
</organism>
<comment type="caution">
    <text evidence="3">The sequence shown here is derived from an EMBL/GenBank/DDBJ whole genome shotgun (WGS) entry which is preliminary data.</text>
</comment>